<organism evidence="1 2">
    <name type="scientific">Acidiphilium multivorum (strain DSM 11245 / JCM 8867 / NBRC 100883 / AIU 301)</name>
    <dbReference type="NCBI Taxonomy" id="926570"/>
    <lineage>
        <taxon>Bacteria</taxon>
        <taxon>Pseudomonadati</taxon>
        <taxon>Pseudomonadota</taxon>
        <taxon>Alphaproteobacteria</taxon>
        <taxon>Acetobacterales</taxon>
        <taxon>Acidocellaceae</taxon>
        <taxon>Acidiphilium</taxon>
    </lineage>
</organism>
<accession>F0IX35</accession>
<dbReference type="KEGG" id="amv:ACMV_10980"/>
<keyword evidence="2" id="KW-1185">Reference proteome</keyword>
<evidence type="ECO:0000313" key="2">
    <source>
        <dbReference type="Proteomes" id="UP000007100"/>
    </source>
</evidence>
<proteinExistence type="predicted"/>
<protein>
    <submittedName>
        <fullName evidence="1">Uncharacterized protein</fullName>
    </submittedName>
</protein>
<dbReference type="RefSeq" id="WP_013639787.1">
    <property type="nucleotide sequence ID" value="NC_015186.1"/>
</dbReference>
<dbReference type="Proteomes" id="UP000007100">
    <property type="component" value="Chromosome"/>
</dbReference>
<evidence type="ECO:0000313" key="1">
    <source>
        <dbReference type="EMBL" id="BAJ80445.1"/>
    </source>
</evidence>
<dbReference type="EMBL" id="AP012035">
    <property type="protein sequence ID" value="BAJ80445.1"/>
    <property type="molecule type" value="Genomic_DNA"/>
</dbReference>
<reference evidence="1 2" key="1">
    <citation type="submission" date="2010-12" db="EMBL/GenBank/DDBJ databases">
        <title>Whole genome sequence of Acidiphilium multivorum AIU301.</title>
        <authorList>
            <person name="Narita-Yamada S."/>
            <person name="Nakamura S."/>
            <person name="Ito N."/>
            <person name="Takarada H."/>
            <person name="Katano Y."/>
            <person name="Nakazawa H."/>
            <person name="Hosoyama A."/>
            <person name="Yamada R."/>
            <person name="Fujita N."/>
        </authorList>
    </citation>
    <scope>NUCLEOTIDE SEQUENCE [LARGE SCALE GENOMIC DNA]</scope>
    <source>
        <strain evidence="2">DSM 11245 / JCM 8867 / AIU301</strain>
    </source>
</reference>
<gene>
    <name evidence="1" type="ordered locus">ACMV_10980</name>
</gene>
<dbReference type="AlphaFoldDB" id="F0IX35"/>
<dbReference type="HOGENOM" id="CLU_2598066_0_0_5"/>
<name>F0IX35_ACIMA</name>
<sequence length="79" mass="7726">MIIHNLAAAAQPIAYAGGIASSHRPGFGATLQATLASLQATQAGTSAVLNGIGPAQALPGAQSSTTHHHHQAPTIPGLG</sequence>